<sequence length="329" mass="38606">MAIRGRFKHSNNFCFYIIDLNKNKQIGFARNITSTLESNGIMYDIYNDTLIYMSLIHPDTLYIKNWRKGTEFKKKIDINKTYTASKLIMDSRGVFFVEAVKGFGFFDLKMNKFYHFDGGIANYYLNTVSTPISKELNLISRVEKNKNNLQFLALDDKSNVKWIYSVKSDNIDSTVDIFNYESFFIVKCNNKIFALKKLTGELAWKRNFSKPISNVYQYKEQLLIGFLPKLSNVDHEIRNECNFFLISVNDNKYIWTKKIISYGNVVAGIINSQLIFSDDRHVINYSLNSGNEINEMDLKNKYYYGAFTTIRDLCSSKLYFLMPDEKIYW</sequence>
<evidence type="ECO:0000313" key="3">
    <source>
        <dbReference type="Proteomes" id="UP000532273"/>
    </source>
</evidence>
<dbReference type="SUPFAM" id="SSF50998">
    <property type="entry name" value="Quinoprotein alcohol dehydrogenase-like"/>
    <property type="match status" value="1"/>
</dbReference>
<dbReference type="Proteomes" id="UP000642938">
    <property type="component" value="Unassembled WGS sequence"/>
</dbReference>
<dbReference type="AlphaFoldDB" id="A0A7W6P4V5"/>
<reference evidence="2 3" key="3">
    <citation type="submission" date="2020-08" db="EMBL/GenBank/DDBJ databases">
        <title>Genomic Encyclopedia of Type Strains, Phase IV (KMG-IV): sequencing the most valuable type-strain genomes for metagenomic binning, comparative biology and taxonomic classification.</title>
        <authorList>
            <person name="Goeker M."/>
        </authorList>
    </citation>
    <scope>NUCLEOTIDE SEQUENCE [LARGE SCALE GENOMIC DNA]</scope>
    <source>
        <strain evidence="2 3">DSM 100774</strain>
    </source>
</reference>
<dbReference type="EMBL" id="BMHZ01000002">
    <property type="protein sequence ID" value="GGH00618.1"/>
    <property type="molecule type" value="Genomic_DNA"/>
</dbReference>
<reference evidence="1" key="4">
    <citation type="submission" date="2024-05" db="EMBL/GenBank/DDBJ databases">
        <authorList>
            <person name="Sun Q."/>
            <person name="Zhou Y."/>
        </authorList>
    </citation>
    <scope>NUCLEOTIDE SEQUENCE</scope>
    <source>
        <strain evidence="1">CGMCC 1.15287</strain>
    </source>
</reference>
<proteinExistence type="predicted"/>
<evidence type="ECO:0000313" key="1">
    <source>
        <dbReference type="EMBL" id="GGH00618.1"/>
    </source>
</evidence>
<evidence type="ECO:0000313" key="2">
    <source>
        <dbReference type="EMBL" id="MBB4106269.1"/>
    </source>
</evidence>
<gene>
    <name evidence="1" type="ORF">GCM10007422_13990</name>
    <name evidence="2" type="ORF">GGQ60_000229</name>
</gene>
<reference evidence="1" key="1">
    <citation type="journal article" date="2014" name="Int. J. Syst. Evol. Microbiol.">
        <title>Complete genome of a new Firmicutes species belonging to the dominant human colonic microbiota ('Ruminococcus bicirculans') reveals two chromosomes and a selective capacity to utilize plant glucans.</title>
        <authorList>
            <consortium name="NISC Comparative Sequencing Program"/>
            <person name="Wegmann U."/>
            <person name="Louis P."/>
            <person name="Goesmann A."/>
            <person name="Henrissat B."/>
            <person name="Duncan S.H."/>
            <person name="Flint H.J."/>
        </authorList>
    </citation>
    <scope>NUCLEOTIDE SEQUENCE</scope>
    <source>
        <strain evidence="1">CGMCC 1.15287</strain>
    </source>
</reference>
<dbReference type="InterPro" id="IPR011047">
    <property type="entry name" value="Quinoprotein_ADH-like_sf"/>
</dbReference>
<keyword evidence="4" id="KW-1185">Reference proteome</keyword>
<dbReference type="RefSeq" id="WP_183759553.1">
    <property type="nucleotide sequence ID" value="NZ_BMHZ01000002.1"/>
</dbReference>
<name>A0A7W6P4V5_9SPHI</name>
<dbReference type="EMBL" id="JACIEF010000001">
    <property type="protein sequence ID" value="MBB4106269.1"/>
    <property type="molecule type" value="Genomic_DNA"/>
</dbReference>
<protein>
    <recommendedName>
        <fullName evidence="5">PQQ-like domain-containing protein</fullName>
    </recommendedName>
</protein>
<accession>A0A7W6P4V5</accession>
<comment type="caution">
    <text evidence="2">The sequence shown here is derived from an EMBL/GenBank/DDBJ whole genome shotgun (WGS) entry which is preliminary data.</text>
</comment>
<evidence type="ECO:0008006" key="5">
    <source>
        <dbReference type="Google" id="ProtNLM"/>
    </source>
</evidence>
<evidence type="ECO:0000313" key="4">
    <source>
        <dbReference type="Proteomes" id="UP000642938"/>
    </source>
</evidence>
<dbReference type="Proteomes" id="UP000532273">
    <property type="component" value="Unassembled WGS sequence"/>
</dbReference>
<organism evidence="2 3">
    <name type="scientific">Pedobacter zeae</name>
    <dbReference type="NCBI Taxonomy" id="1737356"/>
    <lineage>
        <taxon>Bacteria</taxon>
        <taxon>Pseudomonadati</taxon>
        <taxon>Bacteroidota</taxon>
        <taxon>Sphingobacteriia</taxon>
        <taxon>Sphingobacteriales</taxon>
        <taxon>Sphingobacteriaceae</taxon>
        <taxon>Pedobacter</taxon>
    </lineage>
</organism>
<reference evidence="4" key="2">
    <citation type="journal article" date="2019" name="Int. J. Syst. Evol. Microbiol.">
        <title>The Global Catalogue of Microorganisms (GCM) 10K type strain sequencing project: providing services to taxonomists for standard genome sequencing and annotation.</title>
        <authorList>
            <consortium name="The Broad Institute Genomics Platform"/>
            <consortium name="The Broad Institute Genome Sequencing Center for Infectious Disease"/>
            <person name="Wu L."/>
            <person name="Ma J."/>
        </authorList>
    </citation>
    <scope>NUCLEOTIDE SEQUENCE [LARGE SCALE GENOMIC DNA]</scope>
    <source>
        <strain evidence="4">CGMCC 1.15287</strain>
    </source>
</reference>